<accession>A0A3M7FW82</accession>
<gene>
    <name evidence="3" type="ORF">D0861_02340</name>
</gene>
<evidence type="ECO:0000313" key="3">
    <source>
        <dbReference type="EMBL" id="RMY92734.1"/>
    </source>
</evidence>
<comment type="caution">
    <text evidence="3">The sequence shown here is derived from an EMBL/GenBank/DDBJ whole genome shotgun (WGS) entry which is preliminary data.</text>
</comment>
<dbReference type="EMBL" id="QWIR01000027">
    <property type="protein sequence ID" value="RMY92734.1"/>
    <property type="molecule type" value="Genomic_DNA"/>
</dbReference>
<reference evidence="3 4" key="1">
    <citation type="journal article" date="2018" name="BMC Genomics">
        <title>Genomic evidence for intraspecific hybridization in a clonal and extremely halotolerant yeast.</title>
        <authorList>
            <person name="Gostincar C."/>
            <person name="Stajich J.E."/>
            <person name="Zupancic J."/>
            <person name="Zalar P."/>
            <person name="Gunde-Cimerman N."/>
        </authorList>
    </citation>
    <scope>NUCLEOTIDE SEQUENCE [LARGE SCALE GENOMIC DNA]</scope>
    <source>
        <strain evidence="3 4">EXF-2788</strain>
    </source>
</reference>
<dbReference type="InterPro" id="IPR054505">
    <property type="entry name" value="Myb_DNA-bind_8"/>
</dbReference>
<dbReference type="AlphaFoldDB" id="A0A3M7FW82"/>
<feature type="domain" description="Myb-like DNA-binding" evidence="2">
    <location>
        <begin position="10"/>
        <end position="72"/>
    </location>
</feature>
<dbReference type="Pfam" id="PF22980">
    <property type="entry name" value="Myb_DNA-bind_8"/>
    <property type="match status" value="1"/>
</dbReference>
<evidence type="ECO:0000256" key="1">
    <source>
        <dbReference type="SAM" id="MobiDB-lite"/>
    </source>
</evidence>
<feature type="compositionally biased region" description="Low complexity" evidence="1">
    <location>
        <begin position="86"/>
        <end position="95"/>
    </location>
</feature>
<protein>
    <recommendedName>
        <fullName evidence="2">Myb-like DNA-binding domain-containing protein</fullName>
    </recommendedName>
</protein>
<proteinExistence type="predicted"/>
<evidence type="ECO:0000313" key="4">
    <source>
        <dbReference type="Proteomes" id="UP000268823"/>
    </source>
</evidence>
<feature type="region of interest" description="Disordered" evidence="1">
    <location>
        <begin position="68"/>
        <end position="137"/>
    </location>
</feature>
<evidence type="ECO:0000259" key="2">
    <source>
        <dbReference type="Pfam" id="PF22980"/>
    </source>
</evidence>
<dbReference type="OrthoDB" id="5353914at2759"/>
<organism evidence="3 4">
    <name type="scientific">Hortaea werneckii</name>
    <name type="common">Black yeast</name>
    <name type="synonym">Cladosporium werneckii</name>
    <dbReference type="NCBI Taxonomy" id="91943"/>
    <lineage>
        <taxon>Eukaryota</taxon>
        <taxon>Fungi</taxon>
        <taxon>Dikarya</taxon>
        <taxon>Ascomycota</taxon>
        <taxon>Pezizomycotina</taxon>
        <taxon>Dothideomycetes</taxon>
        <taxon>Dothideomycetidae</taxon>
        <taxon>Mycosphaerellales</taxon>
        <taxon>Teratosphaeriaceae</taxon>
        <taxon>Hortaea</taxon>
    </lineage>
</organism>
<name>A0A3M7FW82_HORWE</name>
<dbReference type="Proteomes" id="UP000268823">
    <property type="component" value="Unassembled WGS sequence"/>
</dbReference>
<feature type="compositionally biased region" description="Basic and acidic residues" evidence="1">
    <location>
        <begin position="123"/>
        <end position="137"/>
    </location>
</feature>
<sequence>MPANSCLVTDLQFAMSCLNNASGGVVSVFVILLNDQSVDWKQINFQAVAQQCGMPTAAAANTKLWRMKKAHPLPLNGHAAGNPPTSSASPKSSAKGQGGGKKVSNKRKPAAPANEDDSGAEGSPKKCKIDVAVKKED</sequence>